<sequence length="428" mass="45847">MRSMLLAAHVADGHVAPMLGVAAHLTAVGNRVRFLAGDRFADAVRGTGAEFIRWPDGAQIDHRAAMAESRRGGDRREGTKGMVRNIEEFFIAPALDQYRALRAAIDAEPTDAVLTEFTVVGAAALAQSREPRPPLVVCGVLPLGLSSVDTAPWGLGILPRDDLIGRTRNRFLNLMARHVILRKPQHQVAEFVHEVTGADLGVYFLDWAVHADHFVQFTVPGFEYPRRDLPPTVSFVGPVSRTSRPVALPAWWSDLDGSRPVVHVSQGTVANEDPGELIVPTLRALADRDVLVVVTTGGAPLAALGTLPPNARAAEFIGYDDLMPKVDVFVTNGGYGGLHYALAHGVPMVVAGDTEDKAETTRRVEWSRTGVNLGTARPDEATIARAVDEVLVVPSYREHARALQAEIAGAPGVAGVAQITLDLVAARG</sequence>
<dbReference type="CDD" id="cd03784">
    <property type="entry name" value="GT1_Gtf-like"/>
    <property type="match status" value="1"/>
</dbReference>
<dbReference type="PANTHER" id="PTHR48050">
    <property type="entry name" value="STEROL 3-BETA-GLUCOSYLTRANSFERASE"/>
    <property type="match status" value="1"/>
</dbReference>
<dbReference type="RefSeq" id="WP_189667500.1">
    <property type="nucleotide sequence ID" value="NZ_BNAS01000001.1"/>
</dbReference>
<organism evidence="2 3">
    <name type="scientific">Promicromonospora soli</name>
    <dbReference type="NCBI Taxonomy" id="2035533"/>
    <lineage>
        <taxon>Bacteria</taxon>
        <taxon>Bacillati</taxon>
        <taxon>Actinomycetota</taxon>
        <taxon>Actinomycetes</taxon>
        <taxon>Micrococcales</taxon>
        <taxon>Promicromonosporaceae</taxon>
        <taxon>Promicromonospora</taxon>
    </lineage>
</organism>
<dbReference type="GO" id="GO:0008194">
    <property type="term" value="F:UDP-glycosyltransferase activity"/>
    <property type="evidence" value="ECO:0007669"/>
    <property type="project" value="InterPro"/>
</dbReference>
<dbReference type="Proteomes" id="UP000627369">
    <property type="component" value="Unassembled WGS sequence"/>
</dbReference>
<reference evidence="2" key="2">
    <citation type="submission" date="2020-09" db="EMBL/GenBank/DDBJ databases">
        <authorList>
            <person name="Sun Q."/>
            <person name="Zhou Y."/>
        </authorList>
    </citation>
    <scope>NUCLEOTIDE SEQUENCE</scope>
    <source>
        <strain evidence="2">CGMCC 4.7398</strain>
    </source>
</reference>
<dbReference type="AlphaFoldDB" id="A0A919KMY4"/>
<protein>
    <submittedName>
        <fullName evidence="2">Glycosyl transferase</fullName>
    </submittedName>
</protein>
<dbReference type="GO" id="GO:0017000">
    <property type="term" value="P:antibiotic biosynthetic process"/>
    <property type="evidence" value="ECO:0007669"/>
    <property type="project" value="UniProtKB-ARBA"/>
</dbReference>
<feature type="domain" description="Erythromycin biosynthesis protein CIII-like C-terminal" evidence="1">
    <location>
        <begin position="282"/>
        <end position="421"/>
    </location>
</feature>
<dbReference type="GO" id="GO:0016758">
    <property type="term" value="F:hexosyltransferase activity"/>
    <property type="evidence" value="ECO:0007669"/>
    <property type="project" value="UniProtKB-ARBA"/>
</dbReference>
<dbReference type="EMBL" id="BNAS01000001">
    <property type="protein sequence ID" value="GHH65175.1"/>
    <property type="molecule type" value="Genomic_DNA"/>
</dbReference>
<name>A0A919KMY4_9MICO</name>
<dbReference type="Gene3D" id="3.40.50.2000">
    <property type="entry name" value="Glycogen Phosphorylase B"/>
    <property type="match status" value="2"/>
</dbReference>
<keyword evidence="2" id="KW-0808">Transferase</keyword>
<dbReference type="SUPFAM" id="SSF53756">
    <property type="entry name" value="UDP-Glycosyltransferase/glycogen phosphorylase"/>
    <property type="match status" value="1"/>
</dbReference>
<dbReference type="Pfam" id="PF06722">
    <property type="entry name" value="EryCIII-like_C"/>
    <property type="match status" value="1"/>
</dbReference>
<dbReference type="InterPro" id="IPR050426">
    <property type="entry name" value="Glycosyltransferase_28"/>
</dbReference>
<dbReference type="FunFam" id="3.40.50.2000:FF:000072">
    <property type="entry name" value="Glycosyl transferase"/>
    <property type="match status" value="1"/>
</dbReference>
<dbReference type="InterPro" id="IPR010610">
    <property type="entry name" value="EryCIII-like_C"/>
</dbReference>
<dbReference type="PANTHER" id="PTHR48050:SF13">
    <property type="entry name" value="STEROL 3-BETA-GLUCOSYLTRANSFERASE UGT80A2"/>
    <property type="match status" value="1"/>
</dbReference>
<evidence type="ECO:0000313" key="3">
    <source>
        <dbReference type="Proteomes" id="UP000627369"/>
    </source>
</evidence>
<evidence type="ECO:0000259" key="1">
    <source>
        <dbReference type="Pfam" id="PF06722"/>
    </source>
</evidence>
<evidence type="ECO:0000313" key="2">
    <source>
        <dbReference type="EMBL" id="GHH65175.1"/>
    </source>
</evidence>
<gene>
    <name evidence="2" type="ORF">GCM10017772_02950</name>
</gene>
<comment type="caution">
    <text evidence="2">The sequence shown here is derived from an EMBL/GenBank/DDBJ whole genome shotgun (WGS) entry which is preliminary data.</text>
</comment>
<proteinExistence type="predicted"/>
<reference evidence="2" key="1">
    <citation type="journal article" date="2014" name="Int. J. Syst. Evol. Microbiol.">
        <title>Complete genome sequence of Corynebacterium casei LMG S-19264T (=DSM 44701T), isolated from a smear-ripened cheese.</title>
        <authorList>
            <consortium name="US DOE Joint Genome Institute (JGI-PGF)"/>
            <person name="Walter F."/>
            <person name="Albersmeier A."/>
            <person name="Kalinowski J."/>
            <person name="Ruckert C."/>
        </authorList>
    </citation>
    <scope>NUCLEOTIDE SEQUENCE</scope>
    <source>
        <strain evidence="2">CGMCC 4.7398</strain>
    </source>
</reference>
<dbReference type="InterPro" id="IPR002213">
    <property type="entry name" value="UDP_glucos_trans"/>
</dbReference>
<accession>A0A919KMY4</accession>
<keyword evidence="3" id="KW-1185">Reference proteome</keyword>